<evidence type="ECO:0000256" key="1">
    <source>
        <dbReference type="SAM" id="MobiDB-lite"/>
    </source>
</evidence>
<dbReference type="InParanoid" id="A0A7E6E3J1"/>
<evidence type="ECO:0000313" key="3">
    <source>
        <dbReference type="RefSeq" id="XP_035885933.1"/>
    </source>
</evidence>
<dbReference type="GeneID" id="118501462"/>
<evidence type="ECO:0000313" key="2">
    <source>
        <dbReference type="Proteomes" id="UP000504628"/>
    </source>
</evidence>
<gene>
    <name evidence="3" type="primary">LOC118501462</name>
</gene>
<organism evidence="2 3">
    <name type="scientific">Phyllostomus discolor</name>
    <name type="common">pale spear-nosed bat</name>
    <dbReference type="NCBI Taxonomy" id="89673"/>
    <lineage>
        <taxon>Eukaryota</taxon>
        <taxon>Metazoa</taxon>
        <taxon>Chordata</taxon>
        <taxon>Craniata</taxon>
        <taxon>Vertebrata</taxon>
        <taxon>Euteleostomi</taxon>
        <taxon>Mammalia</taxon>
        <taxon>Eutheria</taxon>
        <taxon>Laurasiatheria</taxon>
        <taxon>Chiroptera</taxon>
        <taxon>Yangochiroptera</taxon>
        <taxon>Phyllostomidae</taxon>
        <taxon>Phyllostominae</taxon>
        <taxon>Phyllostomus</taxon>
    </lineage>
</organism>
<feature type="region of interest" description="Disordered" evidence="1">
    <location>
        <begin position="1"/>
        <end position="26"/>
    </location>
</feature>
<feature type="region of interest" description="Disordered" evidence="1">
    <location>
        <begin position="94"/>
        <end position="305"/>
    </location>
</feature>
<sequence>MLSPRVLLDPRPLEKQGPPAPGTARAPRCCVCLGKHREPARGSPGRGGELGEVTTGGALVCLLPGVFLRPLFGVLNCDPQDSAPLLTLALLREGPRGGSSRFAPRPPPRPPFREERPPGTRQVRPWRGSQVGSRRAPPPSRRERPPVRVAVRDSRDPRGGARSALPPRFPRPVAAPLPLGWTSGPGEPASRRRRAAWVRRRRSGQRSLARGPAALPQTCPPRRSVLRSPGAGRAENHRAQPRGRTSHPGVGGGVRRAGGWRWEIRDQGGARRQVPLIRGRGASAGRAPAEFRAAEGPVCGRGRSA</sequence>
<reference evidence="3" key="1">
    <citation type="submission" date="2025-08" db="UniProtKB">
        <authorList>
            <consortium name="RefSeq"/>
        </authorList>
    </citation>
    <scope>IDENTIFICATION</scope>
    <source>
        <tissue evidence="3">Muscle</tissue>
    </source>
</reference>
<accession>A0A7E6E3J1</accession>
<feature type="compositionally biased region" description="Basic and acidic residues" evidence="1">
    <location>
        <begin position="140"/>
        <end position="159"/>
    </location>
</feature>
<protein>
    <submittedName>
        <fullName evidence="3">Basic salivary proline-rich protein 4-like</fullName>
    </submittedName>
</protein>
<feature type="compositionally biased region" description="Basic residues" evidence="1">
    <location>
        <begin position="191"/>
        <end position="204"/>
    </location>
</feature>
<proteinExistence type="predicted"/>
<dbReference type="Proteomes" id="UP000504628">
    <property type="component" value="Chromosome 6"/>
</dbReference>
<name>A0A7E6E3J1_9CHIR</name>
<dbReference type="AlphaFoldDB" id="A0A7E6E3J1"/>
<keyword evidence="2" id="KW-1185">Reference proteome</keyword>
<feature type="compositionally biased region" description="Low complexity" evidence="1">
    <location>
        <begin position="278"/>
        <end position="287"/>
    </location>
</feature>
<dbReference type="KEGG" id="pdic:118501462"/>
<dbReference type="RefSeq" id="XP_035885933.1">
    <property type="nucleotide sequence ID" value="XM_036030040.1"/>
</dbReference>